<dbReference type="SUPFAM" id="SSF51261">
    <property type="entry name" value="Duplicated hybrid motif"/>
    <property type="match status" value="1"/>
</dbReference>
<feature type="domain" description="LysM" evidence="3">
    <location>
        <begin position="243"/>
        <end position="288"/>
    </location>
</feature>
<dbReference type="Gene3D" id="3.10.350.10">
    <property type="entry name" value="LysM domain"/>
    <property type="match status" value="1"/>
</dbReference>
<dbReference type="EMBL" id="MLQR01000001">
    <property type="protein sequence ID" value="OIJ17026.1"/>
    <property type="molecule type" value="Genomic_DNA"/>
</dbReference>
<evidence type="ECO:0000313" key="4">
    <source>
        <dbReference type="EMBL" id="OIJ17026.1"/>
    </source>
</evidence>
<dbReference type="CDD" id="cd12797">
    <property type="entry name" value="M23_peptidase"/>
    <property type="match status" value="1"/>
</dbReference>
<dbReference type="SMART" id="SM00257">
    <property type="entry name" value="LysM"/>
    <property type="match status" value="1"/>
</dbReference>
<dbReference type="InterPro" id="IPR016047">
    <property type="entry name" value="M23ase_b-sheet_dom"/>
</dbReference>
<comment type="caution">
    <text evidence="4">The sequence shown here is derived from an EMBL/GenBank/DDBJ whole genome shotgun (WGS) entry which is preliminary data.</text>
</comment>
<dbReference type="PROSITE" id="PS51782">
    <property type="entry name" value="LYSM"/>
    <property type="match status" value="1"/>
</dbReference>
<dbReference type="PROSITE" id="PS51109">
    <property type="entry name" value="G5"/>
    <property type="match status" value="1"/>
</dbReference>
<dbReference type="SMART" id="SM01208">
    <property type="entry name" value="G5"/>
    <property type="match status" value="1"/>
</dbReference>
<dbReference type="SUPFAM" id="SSF54106">
    <property type="entry name" value="LysM domain"/>
    <property type="match status" value="1"/>
</dbReference>
<feature type="domain" description="G5" evidence="2">
    <location>
        <begin position="295"/>
        <end position="375"/>
    </location>
</feature>
<dbReference type="AlphaFoldDB" id="A0A1S2LXD7"/>
<keyword evidence="5" id="KW-1185">Reference proteome</keyword>
<dbReference type="PANTHER" id="PTHR21666">
    <property type="entry name" value="PEPTIDASE-RELATED"/>
    <property type="match status" value="1"/>
</dbReference>
<protein>
    <recommendedName>
        <fullName evidence="6">Peptidase M23</fullName>
    </recommendedName>
</protein>
<dbReference type="InterPro" id="IPR036779">
    <property type="entry name" value="LysM_dom_sf"/>
</dbReference>
<evidence type="ECO:0008006" key="6">
    <source>
        <dbReference type="Google" id="ProtNLM"/>
    </source>
</evidence>
<name>A0A1S2LXD7_9BACI</name>
<dbReference type="GO" id="GO:0004222">
    <property type="term" value="F:metalloendopeptidase activity"/>
    <property type="evidence" value="ECO:0007669"/>
    <property type="project" value="TreeGrafter"/>
</dbReference>
<dbReference type="OrthoDB" id="9805070at2"/>
<gene>
    <name evidence="4" type="ORF">BKP37_00260</name>
</gene>
<evidence type="ECO:0000259" key="3">
    <source>
        <dbReference type="PROSITE" id="PS51782"/>
    </source>
</evidence>
<reference evidence="4 5" key="1">
    <citation type="submission" date="2016-10" db="EMBL/GenBank/DDBJ databases">
        <title>Draft genome sequences of four alkaliphilic bacteria belonging to the Anaerobacillus genus.</title>
        <authorList>
            <person name="Bassil N.M."/>
            <person name="Lloyd J.R."/>
        </authorList>
    </citation>
    <scope>NUCLEOTIDE SEQUENCE [LARGE SCALE GENOMIC DNA]</scope>
    <source>
        <strain evidence="4 5">DSM 18345</strain>
    </source>
</reference>
<dbReference type="Pfam" id="PF01476">
    <property type="entry name" value="LysM"/>
    <property type="match status" value="1"/>
</dbReference>
<dbReference type="RefSeq" id="WP_071307755.1">
    <property type="nucleotide sequence ID" value="NZ_MLQR01000001.1"/>
</dbReference>
<dbReference type="InterPro" id="IPR011055">
    <property type="entry name" value="Dup_hybrid_motif"/>
</dbReference>
<dbReference type="Pfam" id="PF01551">
    <property type="entry name" value="Peptidase_M23"/>
    <property type="match status" value="1"/>
</dbReference>
<dbReference type="Pfam" id="PF07501">
    <property type="entry name" value="G5"/>
    <property type="match status" value="1"/>
</dbReference>
<dbReference type="Proteomes" id="UP000179524">
    <property type="component" value="Unassembled WGS sequence"/>
</dbReference>
<evidence type="ECO:0000259" key="2">
    <source>
        <dbReference type="PROSITE" id="PS51109"/>
    </source>
</evidence>
<dbReference type="InterPro" id="IPR011098">
    <property type="entry name" value="G5_dom"/>
</dbReference>
<dbReference type="CDD" id="cd00118">
    <property type="entry name" value="LysM"/>
    <property type="match status" value="1"/>
</dbReference>
<organism evidence="4 5">
    <name type="scientific">Anaerobacillus alkalilacustris</name>
    <dbReference type="NCBI Taxonomy" id="393763"/>
    <lineage>
        <taxon>Bacteria</taxon>
        <taxon>Bacillati</taxon>
        <taxon>Bacillota</taxon>
        <taxon>Bacilli</taxon>
        <taxon>Bacillales</taxon>
        <taxon>Bacillaceae</taxon>
        <taxon>Anaerobacillus</taxon>
    </lineage>
</organism>
<accession>A0A1S2LXD7</accession>
<evidence type="ECO:0000256" key="1">
    <source>
        <dbReference type="ARBA" id="ARBA00022729"/>
    </source>
</evidence>
<proteinExistence type="predicted"/>
<dbReference type="Gene3D" id="2.70.70.10">
    <property type="entry name" value="Glucose Permease (Domain IIA)"/>
    <property type="match status" value="1"/>
</dbReference>
<evidence type="ECO:0000313" key="5">
    <source>
        <dbReference type="Proteomes" id="UP000179524"/>
    </source>
</evidence>
<dbReference type="Gene3D" id="2.20.230.10">
    <property type="entry name" value="Resuscitation-promoting factor rpfb"/>
    <property type="match status" value="1"/>
</dbReference>
<dbReference type="InterPro" id="IPR018392">
    <property type="entry name" value="LysM"/>
</dbReference>
<dbReference type="InterPro" id="IPR050570">
    <property type="entry name" value="Cell_wall_metabolism_enzyme"/>
</dbReference>
<keyword evidence="1" id="KW-0732">Signal</keyword>
<sequence length="504" mass="56385">MKHYKHWLDRLPKGLIGKTKTNLNLLKTFTNKYKKVIGSGLCTALLATNLHTGFVNAQEEVENNGLQSIYHIYIDGNRVGSVNDSSLVTKLKNDILQEFSGSYEDLTLVIGQDIDMIPELVFTSRTNTDDTLEELEHRLSVKAESISLKVEDEEIGYVSSEDEYLEVIEKLMLQYVSKEELKDFQEVKEIDELDRKPSVGEKIILDIKLSKEIEPGEAVVNPKEILSVEDAVKQINLGTLEDEVYVVEPGDVLGTIAEDNNLSIDEILALNPKVTQDTLLQIGDELNVTVYKPIVKVIIEEASKVKEEIPFQTETKDDANMWRGDTKVQQEGQKGERVVSYSITRENGRTIERKIVSENVTKEPVNRVVLRGTKVTPSRGTGQLAWPAVGGYISSYQGMRWGRFHRGIDIARPSNYNILAADNGTVTFAGWDGGYGNKIIINHNNGMRTLYAHLASMDVKVGQTVARGQKIGVMGTTGNSTGIHLHFEVYQNGELKNPMDFLNR</sequence>
<dbReference type="PANTHER" id="PTHR21666:SF270">
    <property type="entry name" value="MUREIN HYDROLASE ACTIVATOR ENVC"/>
    <property type="match status" value="1"/>
</dbReference>